<dbReference type="Gramene" id="TraesJAG2B03G00937420.1">
    <property type="protein sequence ID" value="TraesJAG2B03G00937420.1"/>
    <property type="gene ID" value="TraesJAG2B03G00937420"/>
</dbReference>
<dbReference type="RefSeq" id="XP_044318411.1">
    <property type="nucleotide sequence ID" value="XM_044462476.1"/>
</dbReference>
<dbReference type="OMA" id="CADRMTA"/>
<dbReference type="Gramene" id="TraesSYM2B03G00951360.1">
    <property type="protein sequence ID" value="TraesSYM2B03G00951360.1"/>
    <property type="gene ID" value="TraesSYM2B03G00951360"/>
</dbReference>
<dbReference type="Gramene" id="TraesCS2B02G266800.1">
    <property type="protein sequence ID" value="TraesCS2B02G266800.1"/>
    <property type="gene ID" value="TraesCS2B02G266800"/>
</dbReference>
<dbReference type="Gramene" id="TraesNOR2B03G00951650.1">
    <property type="protein sequence ID" value="TraesNOR2B03G00951650.1"/>
    <property type="gene ID" value="TraesNOR2B03G00951650"/>
</dbReference>
<dbReference type="Gramene" id="TraesJUL2B03G00943740.1">
    <property type="protein sequence ID" value="TraesJUL2B03G00943740.1"/>
    <property type="gene ID" value="TraesJUL2B03G00943740"/>
</dbReference>
<dbReference type="Gramene" id="TraesLDM2B03G00939890.1">
    <property type="protein sequence ID" value="TraesLDM2B03G00939890.1"/>
    <property type="gene ID" value="TraesLDM2B03G00939890"/>
</dbReference>
<reference evidence="2" key="2">
    <citation type="submission" date="2018-10" db="UniProtKB">
        <authorList>
            <consortium name="EnsemblPlants"/>
        </authorList>
    </citation>
    <scope>IDENTIFICATION</scope>
</reference>
<evidence type="ECO:0000313" key="3">
    <source>
        <dbReference type="Proteomes" id="UP000019116"/>
    </source>
</evidence>
<dbReference type="OrthoDB" id="10284455at2759"/>
<proteinExistence type="predicted"/>
<feature type="region of interest" description="Disordered" evidence="1">
    <location>
        <begin position="71"/>
        <end position="106"/>
    </location>
</feature>
<dbReference type="Gramene" id="TraesCS2B03G0693300.1">
    <property type="protein sequence ID" value="TraesCS2B03G0693300.1.CDS"/>
    <property type="gene ID" value="TraesCS2B03G0693300"/>
</dbReference>
<gene>
    <name evidence="2" type="primary">LOC123039223</name>
</gene>
<reference evidence="2" key="1">
    <citation type="submission" date="2018-08" db="EMBL/GenBank/DDBJ databases">
        <authorList>
            <person name="Rossello M."/>
        </authorList>
    </citation>
    <scope>NUCLEOTIDE SEQUENCE [LARGE SCALE GENOMIC DNA]</scope>
    <source>
        <strain evidence="2">cv. Chinese Spring</strain>
    </source>
</reference>
<dbReference type="Gramene" id="TraesCLE_scaffold_056199_01G000100.1">
    <property type="protein sequence ID" value="TraesCLE_scaffold_056199_01G000100.1"/>
    <property type="gene ID" value="TraesCLE_scaffold_056199_01G000100"/>
</dbReference>
<protein>
    <submittedName>
        <fullName evidence="2">Uncharacterized protein</fullName>
    </submittedName>
</protein>
<accession>A0A3B6C535</accession>
<keyword evidence="3" id="KW-1185">Reference proteome</keyword>
<dbReference type="GeneID" id="123039223"/>
<evidence type="ECO:0000313" key="2">
    <source>
        <dbReference type="EnsemblPlants" id="TraesCS2B02G266800.1"/>
    </source>
</evidence>
<dbReference type="Proteomes" id="UP000019116">
    <property type="component" value="Chromosome 2B"/>
</dbReference>
<dbReference type="Gramene" id="TraesMAC2B03G00936920.1">
    <property type="protein sequence ID" value="TraesMAC2B03G00936920.1"/>
    <property type="gene ID" value="TraesMAC2B03G00936920"/>
</dbReference>
<dbReference type="Gramene" id="TraesCAD_scaffold_105207_01G000300.1">
    <property type="protein sequence ID" value="TraesCAD_scaffold_105207_01G000300.1"/>
    <property type="gene ID" value="TraesCAD_scaffold_105207_01G000300"/>
</dbReference>
<organism evidence="2">
    <name type="scientific">Triticum aestivum</name>
    <name type="common">Wheat</name>
    <dbReference type="NCBI Taxonomy" id="4565"/>
    <lineage>
        <taxon>Eukaryota</taxon>
        <taxon>Viridiplantae</taxon>
        <taxon>Streptophyta</taxon>
        <taxon>Embryophyta</taxon>
        <taxon>Tracheophyta</taxon>
        <taxon>Spermatophyta</taxon>
        <taxon>Magnoliopsida</taxon>
        <taxon>Liliopsida</taxon>
        <taxon>Poales</taxon>
        <taxon>Poaceae</taxon>
        <taxon>BOP clade</taxon>
        <taxon>Pooideae</taxon>
        <taxon>Triticodae</taxon>
        <taxon>Triticeae</taxon>
        <taxon>Triticinae</taxon>
        <taxon>Triticum</taxon>
    </lineage>
</organism>
<dbReference type="Gramene" id="TraesWEE_scaffold_061621_01G000100.1">
    <property type="protein sequence ID" value="TraesWEE_scaffold_061621_01G000100.1"/>
    <property type="gene ID" value="TraesWEE_scaffold_061621_01G000100"/>
</dbReference>
<dbReference type="Gramene" id="TraesARI2B03G00956000.1">
    <property type="protein sequence ID" value="TraesARI2B03G00956000.1"/>
    <property type="gene ID" value="TraesARI2B03G00956000"/>
</dbReference>
<sequence length="126" mass="13456">MAMQMSAAGGVEVEFLSDPVDRFPLRDLAAAQPLVAYETYKSMECEPAESSIGDVGDAPVNSNCNAIALSAAASEHSTGKDTPEAPGWRKRMRVGSSSSERHPCADRMSALEATLRSYAEKKMTLS</sequence>
<name>A0A3B6C535_WHEAT</name>
<evidence type="ECO:0000256" key="1">
    <source>
        <dbReference type="SAM" id="MobiDB-lite"/>
    </source>
</evidence>
<dbReference type="AlphaFoldDB" id="A0A3B6C535"/>
<dbReference type="EnsemblPlants" id="TraesCS2B02G266800.1">
    <property type="protein sequence ID" value="TraesCS2B02G266800.1"/>
    <property type="gene ID" value="TraesCS2B02G266800"/>
</dbReference>